<dbReference type="GO" id="GO:0046872">
    <property type="term" value="F:metal ion binding"/>
    <property type="evidence" value="ECO:0007669"/>
    <property type="project" value="UniProtKB-KW"/>
</dbReference>
<reference evidence="9 10" key="1">
    <citation type="journal article" date="2019" name="Nat. Plants">
        <title>Genome sequencing of Musa balbisiana reveals subgenome evolution and function divergence in polyploid bananas.</title>
        <authorList>
            <person name="Yao X."/>
        </authorList>
    </citation>
    <scope>NUCLEOTIDE SEQUENCE [LARGE SCALE GENOMIC DNA]</scope>
    <source>
        <strain evidence="10">cv. DH-PKW</strain>
        <tissue evidence="9">Leaves</tissue>
    </source>
</reference>
<dbReference type="PANTHER" id="PTHR13058">
    <property type="entry name" value="THREE PRIME REPAIR EXONUCLEASE 1, 2"/>
    <property type="match status" value="1"/>
</dbReference>
<dbReference type="InterPro" id="IPR013520">
    <property type="entry name" value="Ribonucl_H"/>
</dbReference>
<organism evidence="9 10">
    <name type="scientific">Musa balbisiana</name>
    <name type="common">Banana</name>
    <dbReference type="NCBI Taxonomy" id="52838"/>
    <lineage>
        <taxon>Eukaryota</taxon>
        <taxon>Viridiplantae</taxon>
        <taxon>Streptophyta</taxon>
        <taxon>Embryophyta</taxon>
        <taxon>Tracheophyta</taxon>
        <taxon>Spermatophyta</taxon>
        <taxon>Magnoliopsida</taxon>
        <taxon>Liliopsida</taxon>
        <taxon>Zingiberales</taxon>
        <taxon>Musaceae</taxon>
        <taxon>Musa</taxon>
    </lineage>
</organism>
<keyword evidence="3" id="KW-0479">Metal-binding</keyword>
<dbReference type="InterPro" id="IPR036397">
    <property type="entry name" value="RNaseH_sf"/>
</dbReference>
<evidence type="ECO:0000256" key="7">
    <source>
        <dbReference type="ARBA" id="ARBA00025769"/>
    </source>
</evidence>
<keyword evidence="4" id="KW-0378">Hydrolase</keyword>
<dbReference type="STRING" id="52838.A0A4V4H949"/>
<dbReference type="GO" id="GO:0005737">
    <property type="term" value="C:cytoplasm"/>
    <property type="evidence" value="ECO:0007669"/>
    <property type="project" value="TreeGrafter"/>
</dbReference>
<comment type="cofactor">
    <cofactor evidence="1">
        <name>Mg(2+)</name>
        <dbReference type="ChEBI" id="CHEBI:18420"/>
    </cofactor>
</comment>
<dbReference type="InterPro" id="IPR012337">
    <property type="entry name" value="RNaseH-like_sf"/>
</dbReference>
<comment type="caution">
    <text evidence="9">The sequence shown here is derived from an EMBL/GenBank/DDBJ whole genome shotgun (WGS) entry which is preliminary data.</text>
</comment>
<evidence type="ECO:0000256" key="4">
    <source>
        <dbReference type="ARBA" id="ARBA00022801"/>
    </source>
</evidence>
<dbReference type="GO" id="GO:0003676">
    <property type="term" value="F:nucleic acid binding"/>
    <property type="evidence" value="ECO:0007669"/>
    <property type="project" value="InterPro"/>
</dbReference>
<evidence type="ECO:0000256" key="1">
    <source>
        <dbReference type="ARBA" id="ARBA00001946"/>
    </source>
</evidence>
<keyword evidence="2" id="KW-0540">Nuclease</keyword>
<dbReference type="CDD" id="cd06127">
    <property type="entry name" value="DEDDh"/>
    <property type="match status" value="1"/>
</dbReference>
<evidence type="ECO:0000259" key="8">
    <source>
        <dbReference type="SMART" id="SM00479"/>
    </source>
</evidence>
<sequence>MLRSLILEFCRAYGLWSRFLRMSLAAIWSANLYQLWNSLGSNSTFTFLRFSTTLVPEKPYDTRRRQLQQLRRLVQVLRWEPRSFITSCSHPEWKVEKVTDRSSTNKDINQPELNKLKTVQCYHIQENISIRKAFDRPATILVFDIETTGFSRQNERIIEFALRDLIGGKNSTFQTLINPEKDVLNAYIHGIRTYMVNRPDVPTFRELVPILLQYVRSRQVEGRPVIWVAHNGRRFDVPFMIREFQRCSVDIPPDWMFVDTLPLARQLVKADVKNLNFKNNFKRITFDLKLSVPELMNGAFRASDIIKIPPEKQDGAHKALDLVVGVGVRILATMFMVDLENNGAYEIPLVYEGIYVMH</sequence>
<dbReference type="PANTHER" id="PTHR13058:SF19">
    <property type="entry name" value="LD40940P"/>
    <property type="match status" value="1"/>
</dbReference>
<accession>A0A4V4H949</accession>
<evidence type="ECO:0000313" key="9">
    <source>
        <dbReference type="EMBL" id="THU70215.1"/>
    </source>
</evidence>
<evidence type="ECO:0000256" key="2">
    <source>
        <dbReference type="ARBA" id="ARBA00022722"/>
    </source>
</evidence>
<dbReference type="InterPro" id="IPR040393">
    <property type="entry name" value="TREX1/2"/>
</dbReference>
<name>A0A4V4H949_MUSBA</name>
<evidence type="ECO:0000256" key="5">
    <source>
        <dbReference type="ARBA" id="ARBA00022839"/>
    </source>
</evidence>
<keyword evidence="10" id="KW-1185">Reference proteome</keyword>
<dbReference type="EMBL" id="PYDT01000002">
    <property type="protein sequence ID" value="THU70215.1"/>
    <property type="molecule type" value="Genomic_DNA"/>
</dbReference>
<evidence type="ECO:0000256" key="6">
    <source>
        <dbReference type="ARBA" id="ARBA00022842"/>
    </source>
</evidence>
<dbReference type="SMART" id="SM00479">
    <property type="entry name" value="EXOIII"/>
    <property type="match status" value="1"/>
</dbReference>
<proteinExistence type="inferred from homology"/>
<gene>
    <name evidence="9" type="ORF">C4D60_Mb08t22670</name>
</gene>
<dbReference type="AlphaFoldDB" id="A0A4V4H949"/>
<dbReference type="GO" id="GO:0008296">
    <property type="term" value="F:3'-5'-DNA exonuclease activity"/>
    <property type="evidence" value="ECO:0007669"/>
    <property type="project" value="TreeGrafter"/>
</dbReference>
<protein>
    <recommendedName>
        <fullName evidence="8">Exonuclease domain-containing protein</fullName>
    </recommendedName>
</protein>
<evidence type="ECO:0000256" key="3">
    <source>
        <dbReference type="ARBA" id="ARBA00022723"/>
    </source>
</evidence>
<comment type="similarity">
    <text evidence="7">Belongs to the exonuclease superfamily. TREX family.</text>
</comment>
<dbReference type="GO" id="GO:0006308">
    <property type="term" value="P:DNA catabolic process"/>
    <property type="evidence" value="ECO:0007669"/>
    <property type="project" value="TreeGrafter"/>
</dbReference>
<dbReference type="Gene3D" id="3.30.420.10">
    <property type="entry name" value="Ribonuclease H-like superfamily/Ribonuclease H"/>
    <property type="match status" value="1"/>
</dbReference>
<evidence type="ECO:0000313" key="10">
    <source>
        <dbReference type="Proteomes" id="UP000317650"/>
    </source>
</evidence>
<feature type="domain" description="Exonuclease" evidence="8">
    <location>
        <begin position="139"/>
        <end position="344"/>
    </location>
</feature>
<dbReference type="SUPFAM" id="SSF53098">
    <property type="entry name" value="Ribonuclease H-like"/>
    <property type="match status" value="1"/>
</dbReference>
<dbReference type="Proteomes" id="UP000317650">
    <property type="component" value="Chromosome 8"/>
</dbReference>
<keyword evidence="5" id="KW-0269">Exonuclease</keyword>
<dbReference type="Pfam" id="PF00929">
    <property type="entry name" value="RNase_T"/>
    <property type="match status" value="1"/>
</dbReference>
<keyword evidence="6" id="KW-0460">Magnesium</keyword>